<evidence type="ECO:0000256" key="5">
    <source>
        <dbReference type="ARBA" id="ARBA00023015"/>
    </source>
</evidence>
<dbReference type="GO" id="GO:0008270">
    <property type="term" value="F:zinc ion binding"/>
    <property type="evidence" value="ECO:0007669"/>
    <property type="project" value="UniProtKB-KW"/>
</dbReference>
<dbReference type="Pfam" id="PF22992">
    <property type="entry name" value="C2CH-4th_BIRD-IDD"/>
    <property type="match status" value="1"/>
</dbReference>
<dbReference type="PROSITE" id="PS00028">
    <property type="entry name" value="ZINC_FINGER_C2H2_1"/>
    <property type="match status" value="1"/>
</dbReference>
<evidence type="ECO:0000256" key="1">
    <source>
        <dbReference type="ARBA" id="ARBA00022723"/>
    </source>
</evidence>
<evidence type="ECO:0000256" key="7">
    <source>
        <dbReference type="PROSITE-ProRule" id="PRU00042"/>
    </source>
</evidence>
<evidence type="ECO:0000313" key="11">
    <source>
        <dbReference type="Proteomes" id="UP001237642"/>
    </source>
</evidence>
<dbReference type="InterPro" id="IPR036236">
    <property type="entry name" value="Znf_C2H2_sf"/>
</dbReference>
<keyword evidence="2" id="KW-0677">Repeat</keyword>
<dbReference type="InterPro" id="IPR031140">
    <property type="entry name" value="IDD1-16"/>
</dbReference>
<accession>A0AAD8HZC9</accession>
<dbReference type="EMBL" id="JAUIZM010000007">
    <property type="protein sequence ID" value="KAK1375237.1"/>
    <property type="molecule type" value="Genomic_DNA"/>
</dbReference>
<reference evidence="10" key="2">
    <citation type="submission" date="2023-05" db="EMBL/GenBank/DDBJ databases">
        <authorList>
            <person name="Schelkunov M.I."/>
        </authorList>
    </citation>
    <scope>NUCLEOTIDE SEQUENCE</scope>
    <source>
        <strain evidence="10">Hsosn_3</strain>
        <tissue evidence="10">Leaf</tissue>
    </source>
</reference>
<dbReference type="InterPro" id="IPR013087">
    <property type="entry name" value="Znf_C2H2_type"/>
</dbReference>
<evidence type="ECO:0000256" key="4">
    <source>
        <dbReference type="ARBA" id="ARBA00022833"/>
    </source>
</evidence>
<dbReference type="GO" id="GO:0003700">
    <property type="term" value="F:DNA-binding transcription factor activity"/>
    <property type="evidence" value="ECO:0007669"/>
    <property type="project" value="TreeGrafter"/>
</dbReference>
<protein>
    <submittedName>
        <fullName evidence="10">Protein indeterminate-domain 4, chloroplastic</fullName>
    </submittedName>
</protein>
<keyword evidence="1" id="KW-0479">Metal-binding</keyword>
<dbReference type="InterPro" id="IPR055186">
    <property type="entry name" value="C2H2-2nd_BIRD-IDD"/>
</dbReference>
<proteinExistence type="predicted"/>
<dbReference type="Pfam" id="PF00096">
    <property type="entry name" value="zf-C2H2"/>
    <property type="match status" value="1"/>
</dbReference>
<dbReference type="Pfam" id="PF22996">
    <property type="entry name" value="C2H2-2nd_BIRD-IDD"/>
    <property type="match status" value="1"/>
</dbReference>
<feature type="domain" description="C2H2-type" evidence="9">
    <location>
        <begin position="58"/>
        <end position="85"/>
    </location>
</feature>
<evidence type="ECO:0000256" key="2">
    <source>
        <dbReference type="ARBA" id="ARBA00022737"/>
    </source>
</evidence>
<comment type="caution">
    <text evidence="10">The sequence shown here is derived from an EMBL/GenBank/DDBJ whole genome shotgun (WGS) entry which is preliminary data.</text>
</comment>
<organism evidence="10 11">
    <name type="scientific">Heracleum sosnowskyi</name>
    <dbReference type="NCBI Taxonomy" id="360622"/>
    <lineage>
        <taxon>Eukaryota</taxon>
        <taxon>Viridiplantae</taxon>
        <taxon>Streptophyta</taxon>
        <taxon>Embryophyta</taxon>
        <taxon>Tracheophyta</taxon>
        <taxon>Spermatophyta</taxon>
        <taxon>Magnoliopsida</taxon>
        <taxon>eudicotyledons</taxon>
        <taxon>Gunneridae</taxon>
        <taxon>Pentapetalae</taxon>
        <taxon>asterids</taxon>
        <taxon>campanulids</taxon>
        <taxon>Apiales</taxon>
        <taxon>Apiaceae</taxon>
        <taxon>Apioideae</taxon>
        <taxon>apioid superclade</taxon>
        <taxon>Tordylieae</taxon>
        <taxon>Tordyliinae</taxon>
        <taxon>Heracleum</taxon>
    </lineage>
</organism>
<evidence type="ECO:0000313" key="10">
    <source>
        <dbReference type="EMBL" id="KAK1375237.1"/>
    </source>
</evidence>
<dbReference type="PANTHER" id="PTHR10593:SF236">
    <property type="entry name" value="PROTEIN INDETERMINATE-DOMAIN 11"/>
    <property type="match status" value="1"/>
</dbReference>
<dbReference type="Gene3D" id="3.30.160.60">
    <property type="entry name" value="Classic Zinc Finger"/>
    <property type="match status" value="2"/>
</dbReference>
<dbReference type="AlphaFoldDB" id="A0AAD8HZC9"/>
<dbReference type="PANTHER" id="PTHR10593">
    <property type="entry name" value="SERINE/THREONINE-PROTEIN KINASE RIO"/>
    <property type="match status" value="1"/>
</dbReference>
<dbReference type="SMART" id="SM00355">
    <property type="entry name" value="ZnF_C2H2"/>
    <property type="match status" value="3"/>
</dbReference>
<dbReference type="InterPro" id="IPR055187">
    <property type="entry name" value="C2CH-3rd_BIRD-IDD"/>
</dbReference>
<feature type="region of interest" description="Disordered" evidence="8">
    <location>
        <begin position="394"/>
        <end position="413"/>
    </location>
</feature>
<keyword evidence="6" id="KW-0804">Transcription</keyword>
<dbReference type="PROSITE" id="PS50157">
    <property type="entry name" value="ZINC_FINGER_C2H2_2"/>
    <property type="match status" value="2"/>
</dbReference>
<name>A0AAD8HZC9_9APIA</name>
<sequence length="445" mass="49510">MAVTTSTASPPPPQSERKRRRQEITGNQIQIMSLITYNDDDVEVIALSVEELTTVIMFPCDLCNKSFIREQNLVLHRRAHNIPLPYVRNNRPVKNKDDEKRKVYLCPETTCGYHDRRHALSDITGLRKHYKRKHSEKNLNCTKCEKTYAVESDLKAHLKICSTKEYACVCGSVFSRWDSYIAHRTPCDRALHHQMSLLKKELFQTSQTTVGSSSVPTIFHESISNYPSNQTTALNSNTAPSSTILASPVPNFLGSNQSVHQNMMTFDPVANNNSTQGNENTFDVNVLIDRLFGVSSVPAEEVPQQVYSFDNLANSANSLTGSLENSIAAGFDKNNFNVCPNICGMYENPHQLMIDGNNINGNDFGLQDEAMRGGDPVLGEFCNTPVNEDIFGTSLEDSTRQNGGPPGSGPNQINQLVQLPGPRVGGDANFPVLQNDFCFWENWGN</sequence>
<dbReference type="GO" id="GO:0005634">
    <property type="term" value="C:nucleus"/>
    <property type="evidence" value="ECO:0007669"/>
    <property type="project" value="TreeGrafter"/>
</dbReference>
<evidence type="ECO:0000259" key="9">
    <source>
        <dbReference type="PROSITE" id="PS50157"/>
    </source>
</evidence>
<dbReference type="SUPFAM" id="SSF57667">
    <property type="entry name" value="beta-beta-alpha zinc fingers"/>
    <property type="match status" value="1"/>
</dbReference>
<reference evidence="10" key="1">
    <citation type="submission" date="2023-02" db="EMBL/GenBank/DDBJ databases">
        <title>Genome of toxic invasive species Heracleum sosnowskyi carries increased number of genes despite the absence of recent whole-genome duplications.</title>
        <authorList>
            <person name="Schelkunov M."/>
            <person name="Shtratnikova V."/>
            <person name="Makarenko M."/>
            <person name="Klepikova A."/>
            <person name="Omelchenko D."/>
            <person name="Novikova G."/>
            <person name="Obukhova E."/>
            <person name="Bogdanov V."/>
            <person name="Penin A."/>
            <person name="Logacheva M."/>
        </authorList>
    </citation>
    <scope>NUCLEOTIDE SEQUENCE</scope>
    <source>
        <strain evidence="10">Hsosn_3</strain>
        <tissue evidence="10">Leaf</tissue>
    </source>
</reference>
<evidence type="ECO:0000256" key="3">
    <source>
        <dbReference type="ARBA" id="ARBA00022771"/>
    </source>
</evidence>
<keyword evidence="3 7" id="KW-0863">Zinc-finger</keyword>
<evidence type="ECO:0000256" key="6">
    <source>
        <dbReference type="ARBA" id="ARBA00023163"/>
    </source>
</evidence>
<evidence type="ECO:0000256" key="8">
    <source>
        <dbReference type="SAM" id="MobiDB-lite"/>
    </source>
</evidence>
<gene>
    <name evidence="10" type="ORF">POM88_031430</name>
</gene>
<keyword evidence="11" id="KW-1185">Reference proteome</keyword>
<dbReference type="InterPro" id="IPR055185">
    <property type="entry name" value="C2CH-4th_BIRD-IDD"/>
</dbReference>
<feature type="domain" description="C2H2-type" evidence="9">
    <location>
        <begin position="139"/>
        <end position="167"/>
    </location>
</feature>
<keyword evidence="5" id="KW-0805">Transcription regulation</keyword>
<dbReference type="Pfam" id="PF22995">
    <property type="entry name" value="C2CH-3rd_BIRD-IDD"/>
    <property type="match status" value="1"/>
</dbReference>
<dbReference type="Proteomes" id="UP001237642">
    <property type="component" value="Unassembled WGS sequence"/>
</dbReference>
<feature type="region of interest" description="Disordered" evidence="8">
    <location>
        <begin position="1"/>
        <end position="22"/>
    </location>
</feature>
<keyword evidence="4" id="KW-0862">Zinc</keyword>